<organism evidence="2 3">
    <name type="scientific">Steinernema carpocapsae</name>
    <name type="common">Entomopathogenic nematode</name>
    <dbReference type="NCBI Taxonomy" id="34508"/>
    <lineage>
        <taxon>Eukaryota</taxon>
        <taxon>Metazoa</taxon>
        <taxon>Ecdysozoa</taxon>
        <taxon>Nematoda</taxon>
        <taxon>Chromadorea</taxon>
        <taxon>Rhabditida</taxon>
        <taxon>Tylenchina</taxon>
        <taxon>Panagrolaimomorpha</taxon>
        <taxon>Strongyloidoidea</taxon>
        <taxon>Steinernematidae</taxon>
        <taxon>Steinernema</taxon>
    </lineage>
</organism>
<feature type="transmembrane region" description="Helical" evidence="1">
    <location>
        <begin position="58"/>
        <end position="83"/>
    </location>
</feature>
<reference evidence="2 3" key="1">
    <citation type="journal article" date="2015" name="Genome Biol.">
        <title>Comparative genomics of Steinernema reveals deeply conserved gene regulatory networks.</title>
        <authorList>
            <person name="Dillman A.R."/>
            <person name="Macchietto M."/>
            <person name="Porter C.F."/>
            <person name="Rogers A."/>
            <person name="Williams B."/>
            <person name="Antoshechkin I."/>
            <person name="Lee M.M."/>
            <person name="Goodwin Z."/>
            <person name="Lu X."/>
            <person name="Lewis E.E."/>
            <person name="Goodrich-Blair H."/>
            <person name="Stock S.P."/>
            <person name="Adams B.J."/>
            <person name="Sternberg P.W."/>
            <person name="Mortazavi A."/>
        </authorList>
    </citation>
    <scope>NUCLEOTIDE SEQUENCE [LARGE SCALE GENOMIC DNA]</scope>
    <source>
        <strain evidence="2 3">ALL</strain>
    </source>
</reference>
<protein>
    <submittedName>
        <fullName evidence="2">Uncharacterized protein</fullName>
    </submittedName>
</protein>
<dbReference type="Pfam" id="PF10317">
    <property type="entry name" value="7TM_GPCR_Srd"/>
    <property type="match status" value="1"/>
</dbReference>
<evidence type="ECO:0000313" key="3">
    <source>
        <dbReference type="Proteomes" id="UP000298663"/>
    </source>
</evidence>
<dbReference type="InterPro" id="IPR019421">
    <property type="entry name" value="7TM_GPCR_serpentine_rcpt_Srd"/>
</dbReference>
<comment type="caution">
    <text evidence="2">The sequence shown here is derived from an EMBL/GenBank/DDBJ whole genome shotgun (WGS) entry which is preliminary data.</text>
</comment>
<dbReference type="EMBL" id="AZBU02000005">
    <property type="protein sequence ID" value="TKR78354.1"/>
    <property type="molecule type" value="Genomic_DNA"/>
</dbReference>
<reference evidence="2 3" key="2">
    <citation type="journal article" date="2019" name="G3 (Bethesda)">
        <title>Hybrid Assembly of the Genome of the Entomopathogenic Nematode Steinernema carpocapsae Identifies the X-Chromosome.</title>
        <authorList>
            <person name="Serra L."/>
            <person name="Macchietto M."/>
            <person name="Macias-Munoz A."/>
            <person name="McGill C.J."/>
            <person name="Rodriguez I.M."/>
            <person name="Rodriguez B."/>
            <person name="Murad R."/>
            <person name="Mortazavi A."/>
        </authorList>
    </citation>
    <scope>NUCLEOTIDE SEQUENCE [LARGE SCALE GENOMIC DNA]</scope>
    <source>
        <strain evidence="2 3">ALL</strain>
    </source>
</reference>
<accession>A0A4U5N7M4</accession>
<evidence type="ECO:0000256" key="1">
    <source>
        <dbReference type="SAM" id="Phobius"/>
    </source>
</evidence>
<sequence length="134" mass="15565">MLARCSRFVPPMTRRAHTRRSTRYFPKSLKARYLRFSSTVQRGSSPRTRATSVLHTCYVLSLLTFTIFYGIVLFPFTFAFRYYVIKRYTPSRTHVFGFCVLIALVRLYQLAAALTSETDPEHIVAYMKMNAPCS</sequence>
<keyword evidence="1" id="KW-0472">Membrane</keyword>
<proteinExistence type="predicted"/>
<keyword evidence="3" id="KW-1185">Reference proteome</keyword>
<dbReference type="Proteomes" id="UP000298663">
    <property type="component" value="Unassembled WGS sequence"/>
</dbReference>
<feature type="transmembrane region" description="Helical" evidence="1">
    <location>
        <begin position="95"/>
        <end position="114"/>
    </location>
</feature>
<name>A0A4U5N7M4_STECR</name>
<gene>
    <name evidence="2" type="ORF">L596_019169</name>
</gene>
<keyword evidence="1" id="KW-0812">Transmembrane</keyword>
<dbReference type="AlphaFoldDB" id="A0A4U5N7M4"/>
<keyword evidence="1" id="KW-1133">Transmembrane helix</keyword>
<evidence type="ECO:0000313" key="2">
    <source>
        <dbReference type="EMBL" id="TKR78354.1"/>
    </source>
</evidence>